<dbReference type="InterPro" id="IPR013783">
    <property type="entry name" value="Ig-like_fold"/>
</dbReference>
<dbReference type="GO" id="GO:0005975">
    <property type="term" value="P:carbohydrate metabolic process"/>
    <property type="evidence" value="ECO:0007669"/>
    <property type="project" value="UniProtKB-ARBA"/>
</dbReference>
<dbReference type="SUPFAM" id="SSF49899">
    <property type="entry name" value="Concanavalin A-like lectins/glucanases"/>
    <property type="match status" value="3"/>
</dbReference>
<keyword evidence="1" id="KW-0732">Signal</keyword>
<protein>
    <submittedName>
        <fullName evidence="2">Uncharacterized protein</fullName>
    </submittedName>
</protein>
<dbReference type="InterPro" id="IPR013320">
    <property type="entry name" value="ConA-like_dom_sf"/>
</dbReference>
<comment type="caution">
    <text evidence="2">The sequence shown here is derived from an EMBL/GenBank/DDBJ whole genome shotgun (WGS) entry which is preliminary data.</text>
</comment>
<gene>
    <name evidence="2" type="ORF">BST83_01205</name>
</gene>
<sequence length="2846" mass="313220">MAQEKLGVKTVISAGATAKDSLNHTITTPVNGVNKSVTINTVQMQIGLPYMGVIDAPFANNPSEQNYIKDLGFPWGIRYRSFTFSDDYFSVSKGYYSDKIEINWTIKANQDKITSFEIYRTEDVESIAPNWGTYLKNLGKEEKSFEDKNIEGGKLYRYKLVAIGVEATGVEIEYTTFIAGIGYRNPTGIVAGTISFSGGTPVANALVTANPAGGNVNFGSSLRVPGNSNLLISKLRNSLTNSITLQAWVKPETNIVGDSLEIYKIYSSLNENLSFNIEMEDTNGVNKLYANIGNFQLTLTDFIPSGSIDNKGLDILIPITDLNTSFTHFSAVLKDGEIPKFYINGRLITAEYAVTMNTLLSENNSTLDRSVEFSTNNNTVTLSTSSTGLSQKWNYISAGGGKTAYIDELRVWETALSENQIKTDYRRYIRGNETFLNTYIRANEGKGNYAYDLAHTGYVFHGNNAKLSNVVPVTWANDAENRPTNQQLGILGITDEFGNYVISSIPYGGNGETFTIVPSLGVHDFSPSQQLAFIGANSMVINKVDFIDTSSFSFKGNVVYDSRGVFPAIAEAPIKGDIKEDEAYNAYTIGNLKYQKGEYWAEKDATGKITELRRYAKIPVQNAQIFIDKIQAIDSNNNQILTGADGQFTIEVPIGKHAISIGKALHTFDFDGRYPANQTDTINGEISVTNTYVDFFEDRNEPITFINNTKIIAVGRVVGGQIETAKPIGFGFDGTKTYNYTDDEGIDRSIEYTSKNNMGVANITLGYMPTGSASITPEYETTFTTNGETGEFRVSLLPLSYTLEKSNLTFKSGNPDSKIELLDENKTINFTTINPLIYPSFRLKEVTIKGDDPYQEVLSFTHMATPNHEVINQTSETSVEVNGNNYQIAVDQDPLIYLQFQNYSIKIKSTEIYENYDSGNPVIDEVPVTDAQLIVTNNMALEDSEAVEQSADEAGVIVYTFRGGSVNTSSNDNYTSSLDLKINDSPISGYIPRGIVLGGVSDGSQTFVTAGPEKADIILRDPPGSNSSATIEKGSSFSFTVTADVGVSLGNESTMNLQLGNTFEVGGGLAGPVSEVETTSTLTSSLSTSVSSNLGVELSTNYTFNQAISTSDDPNWVGSSADLYIGSSTNQYYGTYNDLSLNVTSAGNPFFINAINIDNDSIKLYPEVKKAMYFSESPEKTFFIYSQYQIISEIIPKYESIIEQIHNGDLVENVDGIKTVSFYNSSINLWRQVILNNEKEKYQALNDKDALKNGLTEIINALPGTSLEGITDLLNASFYENISFDAGSGGLTKSYESVVLNKASLSVAYEIESSVAYELGLTWNDTGATASTKATTSINYSASVEASSENTSNISYTLRDNDSYNLFSIDVINAFDGNGPIFSTIGGETSCPYESAEQSFFYNPDHANVTDKTTDIIELPDTDRVTLSNATVPLEVPEVTVEVKSVTNIPEGRNAEFVLKLSNNSPLDHDALFNLKIDQSTNPNGAKFNLPANGQDILIPSGESVNFLLTLSKVKEDQFIYTDIRITLESACNGDINASALRATGDIALGHVLVSATFVPACSPIAIKAPQNNWLFNKNEAFSEDNTTIPLSITISEYNLDFGGLKKINLQYRLKGTPNWTGLKTYYKDSTDAEYIAATANNDTNVELINTRSEINYSWDIAYLKMSNGIYELRALTVCSNGTGYVSDIIEGTVDLTSPELFGTPTPTNGILNLGDDISLRFNESIKTNGNVSKFLFQVQDNQLLVNHDVSLAFNGASNAGTINKPAISDGNFSIEFWLKNSNTSGASTLLYQENGISIGLKNNIMEYTIGGETISAVISTLGEFNHYALSYDDENKTLTIIENDALLKNKTTNANLVFTNSKSIVIGGNTFTGNIHDLRFWKRYITASDATANMNSTLNGNETNLLGYWPMNEGRGLLAKDIVRMKHLSFSNANWDIKPKGNSYVFDGTNYLDFKKVSSVVISKEMDATLSFWMKTAQTTSSTLLSNGRGDGTDIPGSSGNRDNWAINLNGNHLEFLSEGNTYTFGDITVNDDSWHYITLIIKRNATARMFVDGNEVGSYESSNIGGFSAANLYLGARGYLQNDSTTAIDNYYSGFIDELCIWNAARTADQIRADQYFEMDFESVGLLLYSTFNLPEQANSNGPKYFYPENAFNKVSDYASSNKAYTFSEITPAIKPFRTTKTIPLKPVISGQEIILEPQISNWASIEGKVANITVSHLNDMSDNAQVSPVTWSVLIQRNPVKWFVAGENDNILNLIKRTNESKTFEISIVNRGVENETYKIDMPDWLNITESSGTLSPNSTVTLQAKVIDEIEVGDYHAVLSLTTSYDFNEQIHLDLRVLVDEQEFTIDPAMFSESMTVIGKLKFDGVLSEDPYDRVVAFIDSEIRGIAPLVLDTDFDEYFVFLSVYSNSNQEAVNEQVIFYIWDASVGKLKLATIDNLAYRDFSSDEIIGSYTNPVIFNGTIITGQQIPLNRGWTWLSFNVDDVRFSNLNELTKALIPSNGDMIKSNAPSLYDIYTLDNNDPSHNGWFGSITNNGGVMSNKMYKIKQSVSQNLNIQGVPVDLDTWSFNLSENWNWLPYVVARNTKIDEALANLDAKEGDFIKSQSEFAMYNPSIGWKGSLTYLEAGNGYMLKTSTSQNFTYPAYLNQVGSKSSTKIKGNQSSLDPNNLPYQYAQFANTMSAIVKLPDGFENLYLYNGDGELRGFATTQNVNDIPLAFITIYGNEPGKLTAFIGSENDKKITTTSFNFASDAILGSISKPIVINLLEDSINVSPNPFRSNFEITINTEDKDQANLIITNMLGQIVYTRGFQMQPGNNVLTINPDIAHGTYILKITMTNKVVSKK</sequence>
<evidence type="ECO:0000256" key="1">
    <source>
        <dbReference type="ARBA" id="ARBA00022729"/>
    </source>
</evidence>
<reference evidence="2 3" key="1">
    <citation type="submission" date="2016-11" db="EMBL/GenBank/DDBJ databases">
        <title>Trade-off between light-utilization and light-protection in marine flavobacteria.</title>
        <authorList>
            <person name="Kumagai Y."/>
        </authorList>
    </citation>
    <scope>NUCLEOTIDE SEQUENCE [LARGE SCALE GENOMIC DNA]</scope>
    <source>
        <strain evidence="2 3">ATCC 700397</strain>
    </source>
</reference>
<dbReference type="Pfam" id="PF13385">
    <property type="entry name" value="Laminin_G_3"/>
    <property type="match status" value="2"/>
</dbReference>
<dbReference type="CDD" id="cd00110">
    <property type="entry name" value="LamG"/>
    <property type="match status" value="1"/>
</dbReference>
<accession>A0A2S7L299</accession>
<dbReference type="Gene3D" id="2.60.120.200">
    <property type="match status" value="3"/>
</dbReference>
<dbReference type="Proteomes" id="UP000239522">
    <property type="component" value="Unassembled WGS sequence"/>
</dbReference>
<evidence type="ECO:0000313" key="3">
    <source>
        <dbReference type="Proteomes" id="UP000239522"/>
    </source>
</evidence>
<name>A0A2S7L299_9FLAO</name>
<keyword evidence="3" id="KW-1185">Reference proteome</keyword>
<dbReference type="NCBIfam" id="TIGR04183">
    <property type="entry name" value="Por_Secre_tail"/>
    <property type="match status" value="1"/>
</dbReference>
<dbReference type="InterPro" id="IPR026444">
    <property type="entry name" value="Secre_tail"/>
</dbReference>
<evidence type="ECO:0000313" key="2">
    <source>
        <dbReference type="EMBL" id="PQB08997.1"/>
    </source>
</evidence>
<dbReference type="Gene3D" id="2.60.40.10">
    <property type="entry name" value="Immunoglobulins"/>
    <property type="match status" value="1"/>
</dbReference>
<organism evidence="2 3">
    <name type="scientific">Polaribacter filamentus</name>
    <dbReference type="NCBI Taxonomy" id="53483"/>
    <lineage>
        <taxon>Bacteria</taxon>
        <taxon>Pseudomonadati</taxon>
        <taxon>Bacteroidota</taxon>
        <taxon>Flavobacteriia</taxon>
        <taxon>Flavobacteriales</taxon>
        <taxon>Flavobacteriaceae</taxon>
    </lineage>
</organism>
<dbReference type="InterPro" id="IPR001791">
    <property type="entry name" value="Laminin_G"/>
</dbReference>
<dbReference type="GO" id="GO:0004553">
    <property type="term" value="F:hydrolase activity, hydrolyzing O-glycosyl compounds"/>
    <property type="evidence" value="ECO:0007669"/>
    <property type="project" value="UniProtKB-ARBA"/>
</dbReference>
<dbReference type="EMBL" id="MQUA01000004">
    <property type="protein sequence ID" value="PQB08997.1"/>
    <property type="molecule type" value="Genomic_DNA"/>
</dbReference>
<proteinExistence type="predicted"/>